<dbReference type="AlphaFoldDB" id="A0A136IZ62"/>
<proteinExistence type="predicted"/>
<dbReference type="InParanoid" id="A0A136IZ62"/>
<feature type="region of interest" description="Disordered" evidence="1">
    <location>
        <begin position="289"/>
        <end position="375"/>
    </location>
</feature>
<keyword evidence="3" id="KW-1185">Reference proteome</keyword>
<accession>A0A136IZ62</accession>
<feature type="region of interest" description="Disordered" evidence="1">
    <location>
        <begin position="213"/>
        <end position="268"/>
    </location>
</feature>
<feature type="non-terminal residue" evidence="2">
    <location>
        <position position="375"/>
    </location>
</feature>
<evidence type="ECO:0000256" key="1">
    <source>
        <dbReference type="SAM" id="MobiDB-lite"/>
    </source>
</evidence>
<organism evidence="2 3">
    <name type="scientific">Microdochium bolleyi</name>
    <dbReference type="NCBI Taxonomy" id="196109"/>
    <lineage>
        <taxon>Eukaryota</taxon>
        <taxon>Fungi</taxon>
        <taxon>Dikarya</taxon>
        <taxon>Ascomycota</taxon>
        <taxon>Pezizomycotina</taxon>
        <taxon>Sordariomycetes</taxon>
        <taxon>Xylariomycetidae</taxon>
        <taxon>Xylariales</taxon>
        <taxon>Microdochiaceae</taxon>
        <taxon>Microdochium</taxon>
    </lineage>
</organism>
<feature type="compositionally biased region" description="Basic and acidic residues" evidence="1">
    <location>
        <begin position="15"/>
        <end position="25"/>
    </location>
</feature>
<dbReference type="Proteomes" id="UP000070501">
    <property type="component" value="Unassembled WGS sequence"/>
</dbReference>
<feature type="compositionally biased region" description="Basic and acidic residues" evidence="1">
    <location>
        <begin position="327"/>
        <end position="338"/>
    </location>
</feature>
<reference evidence="3" key="1">
    <citation type="submission" date="2016-02" db="EMBL/GenBank/DDBJ databases">
        <title>Draft genome sequence of Microdochium bolleyi, a fungal endophyte of beachgrass.</title>
        <authorList>
            <consortium name="DOE Joint Genome Institute"/>
            <person name="David A.S."/>
            <person name="May G."/>
            <person name="Haridas S."/>
            <person name="Lim J."/>
            <person name="Wang M."/>
            <person name="Labutti K."/>
            <person name="Lipzen A."/>
            <person name="Barry K."/>
            <person name="Grigoriev I.V."/>
        </authorList>
    </citation>
    <scope>NUCLEOTIDE SEQUENCE [LARGE SCALE GENOMIC DNA]</scope>
    <source>
        <strain evidence="3">J235TASD1</strain>
    </source>
</reference>
<feature type="region of interest" description="Disordered" evidence="1">
    <location>
        <begin position="1"/>
        <end position="153"/>
    </location>
</feature>
<feature type="compositionally biased region" description="Acidic residues" evidence="1">
    <location>
        <begin position="289"/>
        <end position="299"/>
    </location>
</feature>
<dbReference type="OrthoDB" id="5391950at2759"/>
<dbReference type="EMBL" id="KQ964253">
    <property type="protein sequence ID" value="KXJ90188.1"/>
    <property type="molecule type" value="Genomic_DNA"/>
</dbReference>
<gene>
    <name evidence="2" type="ORF">Micbo1qcDRAFT_164710</name>
</gene>
<feature type="compositionally biased region" description="Low complexity" evidence="1">
    <location>
        <begin position="95"/>
        <end position="107"/>
    </location>
</feature>
<feature type="compositionally biased region" description="Polar residues" evidence="1">
    <location>
        <begin position="249"/>
        <end position="261"/>
    </location>
</feature>
<protein>
    <submittedName>
        <fullName evidence="2">Uncharacterized protein</fullName>
    </submittedName>
</protein>
<sequence length="375" mass="40962">MADISLSRSPKRKRADLVHEPRSLPHDPQYLHRTTFSFEPPSSSPCDGNSDDGSSSPRSKVAHQLKNLALGGGTEAIPTPSGVIPTHQNAELGGSTNSTSSASYTTARPAPQSHKEPSSSPQQRRPEADRELGYATTPAVFRFDGSSRTMDDHDMLTDDDLATARKRLKLPDAAFGTQLNVGLHGVDSAAAAEPVKEERSEHFVLEAAIDQDVIKPPSNGGLGSLNKSYPSINRLSDSKSRNRKKVPASSLSKIKQSNSLDTKPIGEEAPAVVDPVRAALTWREDEITIYDPEDKDDDGTGINGIGFRPSAAVAHQRAQKRRQQLAEYKKREESEARARRNQRRRETLGAPPPMERKHSVVRVRFSDAEPSTVIM</sequence>
<evidence type="ECO:0000313" key="2">
    <source>
        <dbReference type="EMBL" id="KXJ90188.1"/>
    </source>
</evidence>
<name>A0A136IZ62_9PEZI</name>
<evidence type="ECO:0000313" key="3">
    <source>
        <dbReference type="Proteomes" id="UP000070501"/>
    </source>
</evidence>
<feature type="compositionally biased region" description="Polar residues" evidence="1">
    <location>
        <begin position="225"/>
        <end position="235"/>
    </location>
</feature>